<evidence type="ECO:0000256" key="3">
    <source>
        <dbReference type="ARBA" id="ARBA00022833"/>
    </source>
</evidence>
<dbReference type="GO" id="GO:0032259">
    <property type="term" value="P:methylation"/>
    <property type="evidence" value="ECO:0007669"/>
    <property type="project" value="UniProtKB-KW"/>
</dbReference>
<evidence type="ECO:0000313" key="5">
    <source>
        <dbReference type="EMBL" id="VAW32400.1"/>
    </source>
</evidence>
<evidence type="ECO:0000256" key="2">
    <source>
        <dbReference type="ARBA" id="ARBA00022723"/>
    </source>
</evidence>
<feature type="domain" description="Cobalamin-independent methionine synthase MetE C-terminal/archaeal" evidence="4">
    <location>
        <begin position="14"/>
        <end position="250"/>
    </location>
</feature>
<sequence length="254" mass="27765">MTKVNLRNGAWVAEVPTIIGPIRAHNPILPRDYAAAQAATDHPVKITLPGPMTIGGSTADTYYHDEAKLGADLAKALNQEVLALAAAGCNWIQIDEPVFARNTDKALAFGFENLECCFDGLPDHVTRVVHMCCGYPDYLDQDGFAKANQLAYFRLADAIDASSIQAVSIEDAHRHNDLTLLEKFRKTAVIFGSIGIARSHVETVTEIEARLRQALQHIDPERLIVAPDCGLGYLPRELALEKLENMVTAVHQIG</sequence>
<protein>
    <submittedName>
        <fullName evidence="5">5-methyltetrahydropteroyltriglutamate--homocysteine methyltransferase</fullName>
        <ecNumber evidence="5">2.1.1.14</ecNumber>
    </submittedName>
</protein>
<name>A0A3B0UTY3_9ZZZZ</name>
<dbReference type="Gene3D" id="3.20.20.210">
    <property type="match status" value="1"/>
</dbReference>
<dbReference type="AlphaFoldDB" id="A0A3B0UTY3"/>
<dbReference type="PANTHER" id="PTHR30519">
    <property type="entry name" value="5-METHYLTETRAHYDROPTEROYLTRIGLUTAMATE--HOMOCYSTEINE METHYLTRANSFERASE"/>
    <property type="match status" value="1"/>
</dbReference>
<comment type="cofactor">
    <cofactor evidence="1">
        <name>Zn(2+)</name>
        <dbReference type="ChEBI" id="CHEBI:29105"/>
    </cofactor>
</comment>
<keyword evidence="3" id="KW-0862">Zinc</keyword>
<dbReference type="EC" id="2.1.1.14" evidence="5"/>
<dbReference type="InterPro" id="IPR038071">
    <property type="entry name" value="UROD/MetE-like_sf"/>
</dbReference>
<dbReference type="InterPro" id="IPR002629">
    <property type="entry name" value="Met_Synth_C/arc"/>
</dbReference>
<dbReference type="SUPFAM" id="SSF51726">
    <property type="entry name" value="UROD/MetE-like"/>
    <property type="match status" value="1"/>
</dbReference>
<dbReference type="GO" id="GO:0003871">
    <property type="term" value="F:5-methyltetrahydropteroyltriglutamate-homocysteine S-methyltransferase activity"/>
    <property type="evidence" value="ECO:0007669"/>
    <property type="project" value="UniProtKB-EC"/>
</dbReference>
<evidence type="ECO:0000256" key="1">
    <source>
        <dbReference type="ARBA" id="ARBA00001947"/>
    </source>
</evidence>
<evidence type="ECO:0000259" key="4">
    <source>
        <dbReference type="Pfam" id="PF01717"/>
    </source>
</evidence>
<organism evidence="5">
    <name type="scientific">hydrothermal vent metagenome</name>
    <dbReference type="NCBI Taxonomy" id="652676"/>
    <lineage>
        <taxon>unclassified sequences</taxon>
        <taxon>metagenomes</taxon>
        <taxon>ecological metagenomes</taxon>
    </lineage>
</organism>
<proteinExistence type="predicted"/>
<gene>
    <name evidence="5" type="ORF">MNBD_CHLOROFLEXI01-2305</name>
</gene>
<keyword evidence="2" id="KW-0479">Metal-binding</keyword>
<dbReference type="GO" id="GO:0008270">
    <property type="term" value="F:zinc ion binding"/>
    <property type="evidence" value="ECO:0007669"/>
    <property type="project" value="InterPro"/>
</dbReference>
<keyword evidence="5" id="KW-0489">Methyltransferase</keyword>
<keyword evidence="5" id="KW-0808">Transferase</keyword>
<dbReference type="EMBL" id="UOEU01000352">
    <property type="protein sequence ID" value="VAW32400.1"/>
    <property type="molecule type" value="Genomic_DNA"/>
</dbReference>
<dbReference type="GO" id="GO:0009086">
    <property type="term" value="P:methionine biosynthetic process"/>
    <property type="evidence" value="ECO:0007669"/>
    <property type="project" value="InterPro"/>
</dbReference>
<accession>A0A3B0UTY3</accession>
<dbReference type="Pfam" id="PF01717">
    <property type="entry name" value="Meth_synt_2"/>
    <property type="match status" value="1"/>
</dbReference>
<reference evidence="5" key="1">
    <citation type="submission" date="2018-06" db="EMBL/GenBank/DDBJ databases">
        <authorList>
            <person name="Zhirakovskaya E."/>
        </authorList>
    </citation>
    <scope>NUCLEOTIDE SEQUENCE</scope>
</reference>